<dbReference type="CDD" id="cd02440">
    <property type="entry name" value="AdoMet_MTases"/>
    <property type="match status" value="1"/>
</dbReference>
<dbReference type="RefSeq" id="WP_211463199.1">
    <property type="nucleotide sequence ID" value="NZ_JAGSXH010000001.1"/>
</dbReference>
<organism evidence="1 2">
    <name type="scientific">Actinocrinis puniceicyclus</name>
    <dbReference type="NCBI Taxonomy" id="977794"/>
    <lineage>
        <taxon>Bacteria</taxon>
        <taxon>Bacillati</taxon>
        <taxon>Actinomycetota</taxon>
        <taxon>Actinomycetes</taxon>
        <taxon>Catenulisporales</taxon>
        <taxon>Actinospicaceae</taxon>
        <taxon>Actinocrinis</taxon>
    </lineage>
</organism>
<evidence type="ECO:0000313" key="2">
    <source>
        <dbReference type="Proteomes" id="UP000677913"/>
    </source>
</evidence>
<reference evidence="1" key="1">
    <citation type="submission" date="2021-04" db="EMBL/GenBank/DDBJ databases">
        <title>Genome based classification of Actinospica acidithermotolerans sp. nov., an actinobacterium isolated from an Indonesian hot spring.</title>
        <authorList>
            <person name="Kusuma A.B."/>
            <person name="Putra K.E."/>
            <person name="Nafisah S."/>
            <person name="Loh J."/>
            <person name="Nouioui I."/>
            <person name="Goodfellow M."/>
        </authorList>
    </citation>
    <scope>NUCLEOTIDE SEQUENCE</scope>
    <source>
        <strain evidence="1">DSM 45618</strain>
    </source>
</reference>
<dbReference type="GO" id="GO:0008168">
    <property type="term" value="F:methyltransferase activity"/>
    <property type="evidence" value="ECO:0007669"/>
    <property type="project" value="UniProtKB-KW"/>
</dbReference>
<keyword evidence="1" id="KW-0808">Transferase</keyword>
<dbReference type="AlphaFoldDB" id="A0A8J8BC74"/>
<dbReference type="Proteomes" id="UP000677913">
    <property type="component" value="Unassembled WGS sequence"/>
</dbReference>
<dbReference type="GO" id="GO:0032259">
    <property type="term" value="P:methylation"/>
    <property type="evidence" value="ECO:0007669"/>
    <property type="project" value="UniProtKB-KW"/>
</dbReference>
<dbReference type="PIRSF" id="PIRSF017393">
    <property type="entry name" value="MTase_SAV2177"/>
    <property type="match status" value="1"/>
</dbReference>
<protein>
    <submittedName>
        <fullName evidence="1">SAM-dependent methyltransferase</fullName>
        <ecNumber evidence="1">2.1.1.-</ecNumber>
    </submittedName>
</protein>
<accession>A0A8J8BC74</accession>
<dbReference type="InterPro" id="IPR006764">
    <property type="entry name" value="SAM_dep_MeTrfase_SAV2177_type"/>
</dbReference>
<keyword evidence="1" id="KW-0489">Methyltransferase</keyword>
<evidence type="ECO:0000313" key="1">
    <source>
        <dbReference type="EMBL" id="MBS2961479.1"/>
    </source>
</evidence>
<proteinExistence type="predicted"/>
<dbReference type="SUPFAM" id="SSF53335">
    <property type="entry name" value="S-adenosyl-L-methionine-dependent methyltransferases"/>
    <property type="match status" value="1"/>
</dbReference>
<dbReference type="Gene3D" id="3.40.50.150">
    <property type="entry name" value="Vaccinia Virus protein VP39"/>
    <property type="match status" value="1"/>
</dbReference>
<name>A0A8J8BC74_9ACTN</name>
<keyword evidence="2" id="KW-1185">Reference proteome</keyword>
<dbReference type="InterPro" id="IPR029063">
    <property type="entry name" value="SAM-dependent_MTases_sf"/>
</dbReference>
<gene>
    <name evidence="1" type="ORF">KGA66_00375</name>
</gene>
<sequence>MSTADFDRAAHLLGEGVPPSRIHTDQPSPARIYDYWLGGKNYYPVDRDVAETILAMAPTTRAGIKENRAFLLRAVERLARQGIDQFLDIGCGLPFSPNVHEVAQSVAPNARVTYVDSDPIVRAHAQALMQSGDPEHIAVLHADARRPQEILEAPDTRRVLDFDRPVGVLLVAVLHFIQSHDDPRQIVRTLMNAFPAGSCLVISHGTADFNPAGVLEATGSYHATSSYVPRTGAEIEELFLGMPLVEPGLVPVAQWPDMTVPSRAEQFGLYAGVARKPE</sequence>
<dbReference type="EMBL" id="JAGSXH010000001">
    <property type="protein sequence ID" value="MBS2961479.1"/>
    <property type="molecule type" value="Genomic_DNA"/>
</dbReference>
<dbReference type="EC" id="2.1.1.-" evidence="1"/>
<comment type="caution">
    <text evidence="1">The sequence shown here is derived from an EMBL/GenBank/DDBJ whole genome shotgun (WGS) entry which is preliminary data.</text>
</comment>
<dbReference type="Pfam" id="PF04672">
    <property type="entry name" value="Methyltransf_19"/>
    <property type="match status" value="1"/>
</dbReference>